<evidence type="ECO:0008006" key="3">
    <source>
        <dbReference type="Google" id="ProtNLM"/>
    </source>
</evidence>
<feature type="non-terminal residue" evidence="2">
    <location>
        <position position="1"/>
    </location>
</feature>
<evidence type="ECO:0000313" key="2">
    <source>
        <dbReference type="EMBL" id="SVC08935.1"/>
    </source>
</evidence>
<feature type="transmembrane region" description="Helical" evidence="1">
    <location>
        <begin position="40"/>
        <end position="61"/>
    </location>
</feature>
<name>A0A382JBG2_9ZZZZ</name>
<proteinExistence type="predicted"/>
<organism evidence="2">
    <name type="scientific">marine metagenome</name>
    <dbReference type="NCBI Taxonomy" id="408172"/>
    <lineage>
        <taxon>unclassified sequences</taxon>
        <taxon>metagenomes</taxon>
        <taxon>ecological metagenomes</taxon>
    </lineage>
</organism>
<evidence type="ECO:0000256" key="1">
    <source>
        <dbReference type="SAM" id="Phobius"/>
    </source>
</evidence>
<feature type="transmembrane region" description="Helical" evidence="1">
    <location>
        <begin position="73"/>
        <end position="92"/>
    </location>
</feature>
<dbReference type="PANTHER" id="PTHR43044">
    <property type="match status" value="1"/>
</dbReference>
<dbReference type="EMBL" id="UINC01072935">
    <property type="protein sequence ID" value="SVC08935.1"/>
    <property type="molecule type" value="Genomic_DNA"/>
</dbReference>
<keyword evidence="1" id="KW-1133">Transmembrane helix</keyword>
<protein>
    <recommendedName>
        <fullName evidence="3">Cytochrome oxidase assembly protein</fullName>
    </recommendedName>
</protein>
<keyword evidence="1" id="KW-0812">Transmembrane</keyword>
<dbReference type="PANTHER" id="PTHR43044:SF1">
    <property type="entry name" value="QUINOL:CYTOCHROME C OXIDOREDUCTASE QUINONE-BINDING SUBUNIT 2"/>
    <property type="match status" value="1"/>
</dbReference>
<dbReference type="AlphaFoldDB" id="A0A382JBG2"/>
<reference evidence="2" key="1">
    <citation type="submission" date="2018-05" db="EMBL/GenBank/DDBJ databases">
        <authorList>
            <person name="Lanie J.A."/>
            <person name="Ng W.-L."/>
            <person name="Kazmierczak K.M."/>
            <person name="Andrzejewski T.M."/>
            <person name="Davidsen T.M."/>
            <person name="Wayne K.J."/>
            <person name="Tettelin H."/>
            <person name="Glass J.I."/>
            <person name="Rusch D."/>
            <person name="Podicherti R."/>
            <person name="Tsui H.-C.T."/>
            <person name="Winkler M.E."/>
        </authorList>
    </citation>
    <scope>NUCLEOTIDE SEQUENCE</scope>
</reference>
<gene>
    <name evidence="2" type="ORF">METZ01_LOCUS261789</name>
</gene>
<accession>A0A382JBG2</accession>
<keyword evidence="1" id="KW-0472">Membrane</keyword>
<sequence>KMTFAFSLLWTYMGYSQYLVIWFADIPEETPYLVIRSMNAPWNTLFLVIIIWVFVSVFLGLLPRTLCRMPNYIRLMGIWVMLGQLLAVYMMVVPSLQHEGHYHIFMGMHELLITLGFVGAFFLSYLAFLGKLPILPISDKHLCRTWHGH</sequence>
<feature type="transmembrane region" description="Helical" evidence="1">
    <location>
        <begin position="112"/>
        <end position="130"/>
    </location>
</feature>